<protein>
    <submittedName>
        <fullName evidence="5">TetR-like transcriptional regulator</fullName>
    </submittedName>
</protein>
<sequence>MARNKEFDFQKALDGATEVFREYGFDGTSTDMLVKSMKIGRQSLYDTYGDKWKLYCASVQNYAVQERQAHLEVLAGGRRAIEGIRAMIDRVVATAALPCLGVNSVCEFGQSHAELNKIHAAAGSMLSAAMIRRIQEAQSEGDMSPDIVPEHASSFLQSSFAGIRIAARGGADPETLRALGSLALRALE</sequence>
<evidence type="ECO:0000313" key="6">
    <source>
        <dbReference type="Proteomes" id="UP000024942"/>
    </source>
</evidence>
<name>A0A059G8T9_9PROT</name>
<dbReference type="Gene3D" id="1.10.357.10">
    <property type="entry name" value="Tetracycline Repressor, domain 2"/>
    <property type="match status" value="1"/>
</dbReference>
<evidence type="ECO:0000256" key="2">
    <source>
        <dbReference type="ARBA" id="ARBA00023125"/>
    </source>
</evidence>
<evidence type="ECO:0000256" key="1">
    <source>
        <dbReference type="ARBA" id="ARBA00023015"/>
    </source>
</evidence>
<proteinExistence type="predicted"/>
<dbReference type="STRING" id="1280953.HOC_07083"/>
<comment type="caution">
    <text evidence="5">The sequence shown here is derived from an EMBL/GenBank/DDBJ whole genome shotgun (WGS) entry which is preliminary data.</text>
</comment>
<dbReference type="EMBL" id="ARYL01000008">
    <property type="protein sequence ID" value="KDA03149.1"/>
    <property type="molecule type" value="Genomic_DNA"/>
</dbReference>
<reference evidence="5 6" key="1">
    <citation type="journal article" date="2014" name="Antonie Van Leeuwenhoek">
        <title>Hyphomonas beringensis sp. nov. and Hyphomonas chukchiensis sp. nov., isolated from surface seawater of the Bering Sea and Chukchi Sea.</title>
        <authorList>
            <person name="Li C."/>
            <person name="Lai Q."/>
            <person name="Li G."/>
            <person name="Dong C."/>
            <person name="Wang J."/>
            <person name="Liao Y."/>
            <person name="Shao Z."/>
        </authorList>
    </citation>
    <scope>NUCLEOTIDE SEQUENCE [LARGE SCALE GENOMIC DNA]</scope>
    <source>
        <strain evidence="5 6">SCH89</strain>
    </source>
</reference>
<evidence type="ECO:0000259" key="4">
    <source>
        <dbReference type="Pfam" id="PF00440"/>
    </source>
</evidence>
<accession>A0A059G8T9</accession>
<dbReference type="PANTHER" id="PTHR47506:SF1">
    <property type="entry name" value="HTH-TYPE TRANSCRIPTIONAL REGULATOR YJDC"/>
    <property type="match status" value="1"/>
</dbReference>
<dbReference type="GO" id="GO:0003677">
    <property type="term" value="F:DNA binding"/>
    <property type="evidence" value="ECO:0007669"/>
    <property type="project" value="UniProtKB-KW"/>
</dbReference>
<gene>
    <name evidence="5" type="ORF">HOC_07083</name>
</gene>
<dbReference type="OrthoDB" id="9779746at2"/>
<dbReference type="Proteomes" id="UP000024942">
    <property type="component" value="Unassembled WGS sequence"/>
</dbReference>
<keyword evidence="1" id="KW-0805">Transcription regulation</keyword>
<keyword evidence="3" id="KW-0804">Transcription</keyword>
<keyword evidence="6" id="KW-1185">Reference proteome</keyword>
<dbReference type="InterPro" id="IPR009057">
    <property type="entry name" value="Homeodomain-like_sf"/>
</dbReference>
<evidence type="ECO:0000256" key="3">
    <source>
        <dbReference type="ARBA" id="ARBA00023163"/>
    </source>
</evidence>
<dbReference type="RefSeq" id="WP_035537060.1">
    <property type="nucleotide sequence ID" value="NZ_ARYL01000008.1"/>
</dbReference>
<organism evidence="5 6">
    <name type="scientific">Hyphomonas oceanitis SCH89</name>
    <dbReference type="NCBI Taxonomy" id="1280953"/>
    <lineage>
        <taxon>Bacteria</taxon>
        <taxon>Pseudomonadati</taxon>
        <taxon>Pseudomonadota</taxon>
        <taxon>Alphaproteobacteria</taxon>
        <taxon>Hyphomonadales</taxon>
        <taxon>Hyphomonadaceae</taxon>
        <taxon>Hyphomonas</taxon>
    </lineage>
</organism>
<feature type="domain" description="HTH tetR-type" evidence="4">
    <location>
        <begin position="13"/>
        <end position="54"/>
    </location>
</feature>
<dbReference type="SUPFAM" id="SSF48498">
    <property type="entry name" value="Tetracyclin repressor-like, C-terminal domain"/>
    <property type="match status" value="1"/>
</dbReference>
<dbReference type="InterPro" id="IPR036271">
    <property type="entry name" value="Tet_transcr_reg_TetR-rel_C_sf"/>
</dbReference>
<dbReference type="PANTHER" id="PTHR47506">
    <property type="entry name" value="TRANSCRIPTIONAL REGULATORY PROTEIN"/>
    <property type="match status" value="1"/>
</dbReference>
<evidence type="ECO:0000313" key="5">
    <source>
        <dbReference type="EMBL" id="KDA03149.1"/>
    </source>
</evidence>
<dbReference type="PATRIC" id="fig|1280953.3.peg.1435"/>
<dbReference type="eggNOG" id="COG1309">
    <property type="taxonomic scope" value="Bacteria"/>
</dbReference>
<dbReference type="Pfam" id="PF00440">
    <property type="entry name" value="TetR_N"/>
    <property type="match status" value="1"/>
</dbReference>
<keyword evidence="2" id="KW-0238">DNA-binding</keyword>
<dbReference type="Gene3D" id="1.10.10.60">
    <property type="entry name" value="Homeodomain-like"/>
    <property type="match status" value="1"/>
</dbReference>
<dbReference type="AlphaFoldDB" id="A0A059G8T9"/>
<dbReference type="SUPFAM" id="SSF46689">
    <property type="entry name" value="Homeodomain-like"/>
    <property type="match status" value="1"/>
</dbReference>
<dbReference type="InterPro" id="IPR001647">
    <property type="entry name" value="HTH_TetR"/>
</dbReference>